<keyword evidence="3" id="KW-1185">Reference proteome</keyword>
<name>A0A8J2LL77_9HEXA</name>
<dbReference type="Proteomes" id="UP000708208">
    <property type="component" value="Unassembled WGS sequence"/>
</dbReference>
<organism evidence="2 3">
    <name type="scientific">Allacma fusca</name>
    <dbReference type="NCBI Taxonomy" id="39272"/>
    <lineage>
        <taxon>Eukaryota</taxon>
        <taxon>Metazoa</taxon>
        <taxon>Ecdysozoa</taxon>
        <taxon>Arthropoda</taxon>
        <taxon>Hexapoda</taxon>
        <taxon>Collembola</taxon>
        <taxon>Symphypleona</taxon>
        <taxon>Sminthuridae</taxon>
        <taxon>Allacma</taxon>
    </lineage>
</organism>
<proteinExistence type="predicted"/>
<dbReference type="AlphaFoldDB" id="A0A8J2LL77"/>
<evidence type="ECO:0000313" key="3">
    <source>
        <dbReference type="Proteomes" id="UP000708208"/>
    </source>
</evidence>
<protein>
    <submittedName>
        <fullName evidence="2">Uncharacterized protein</fullName>
    </submittedName>
</protein>
<feature type="signal peptide" evidence="1">
    <location>
        <begin position="1"/>
        <end position="18"/>
    </location>
</feature>
<evidence type="ECO:0000313" key="2">
    <source>
        <dbReference type="EMBL" id="CAG7833321.1"/>
    </source>
</evidence>
<dbReference type="EMBL" id="CAJVCH010569839">
    <property type="protein sequence ID" value="CAG7833321.1"/>
    <property type="molecule type" value="Genomic_DNA"/>
</dbReference>
<reference evidence="2" key="1">
    <citation type="submission" date="2021-06" db="EMBL/GenBank/DDBJ databases">
        <authorList>
            <person name="Hodson N. C."/>
            <person name="Mongue J. A."/>
            <person name="Jaron S. K."/>
        </authorList>
    </citation>
    <scope>NUCLEOTIDE SEQUENCE</scope>
</reference>
<accession>A0A8J2LL77</accession>
<sequence length="242" mass="26495">MYITTLLLVAVICSLGSSDEGTLSRVRRQSDSTTEVVGLALSKRATDGDYQTLKKGARQVSRRYRRGVFDIDLSNPFEAATKPLQQAWTTAQNQTQAASQHLMNSVKQPIDQLSQQVTNLPVVKDVVTAIQHVFDKINHDFKLAKKLVRFVEKEDNPVLKKMVVVNENGVGCSDVCQPDGNGYGTIGICTPKYCTCDFKTNDFSLLRCGGGHVFDTLEKKCNPPGLTVLCSDEEVIDGGAGH</sequence>
<evidence type="ECO:0000256" key="1">
    <source>
        <dbReference type="SAM" id="SignalP"/>
    </source>
</evidence>
<dbReference type="OrthoDB" id="8295384at2759"/>
<comment type="caution">
    <text evidence="2">The sequence shown here is derived from an EMBL/GenBank/DDBJ whole genome shotgun (WGS) entry which is preliminary data.</text>
</comment>
<gene>
    <name evidence="2" type="ORF">AFUS01_LOCUS42960</name>
</gene>
<keyword evidence="1" id="KW-0732">Signal</keyword>
<feature type="chain" id="PRO_5035153148" evidence="1">
    <location>
        <begin position="19"/>
        <end position="242"/>
    </location>
</feature>